<dbReference type="Pfam" id="PF08022">
    <property type="entry name" value="FAD_binding_8"/>
    <property type="match status" value="1"/>
</dbReference>
<evidence type="ECO:0000256" key="14">
    <source>
        <dbReference type="SAM" id="MobiDB-lite"/>
    </source>
</evidence>
<dbReference type="SFLD" id="SFLDS00052">
    <property type="entry name" value="Ferric_Reductase_Domain"/>
    <property type="match status" value="1"/>
</dbReference>
<dbReference type="PANTHER" id="PTHR32361">
    <property type="entry name" value="FERRIC/CUPRIC REDUCTASE TRANSMEMBRANE COMPONENT"/>
    <property type="match status" value="1"/>
</dbReference>
<dbReference type="PANTHER" id="PTHR32361:SF9">
    <property type="entry name" value="FERRIC REDUCTASE TRANSMEMBRANE COMPONENT 3-RELATED"/>
    <property type="match status" value="1"/>
</dbReference>
<evidence type="ECO:0000256" key="4">
    <source>
        <dbReference type="ARBA" id="ARBA00022448"/>
    </source>
</evidence>
<accession>A0ABZ1D9X9</accession>
<feature type="compositionally biased region" description="Basic residues" evidence="14">
    <location>
        <begin position="768"/>
        <end position="782"/>
    </location>
</feature>
<feature type="transmembrane region" description="Helical" evidence="15">
    <location>
        <begin position="220"/>
        <end position="243"/>
    </location>
</feature>
<keyword evidence="4" id="KW-0813">Transport</keyword>
<dbReference type="InterPro" id="IPR013112">
    <property type="entry name" value="FAD-bd_8"/>
</dbReference>
<dbReference type="Pfam" id="PF01794">
    <property type="entry name" value="Ferric_reduct"/>
    <property type="match status" value="1"/>
</dbReference>
<feature type="transmembrane region" description="Helical" evidence="15">
    <location>
        <begin position="263"/>
        <end position="283"/>
    </location>
</feature>
<dbReference type="Pfam" id="PF08030">
    <property type="entry name" value="NAD_binding_6"/>
    <property type="match status" value="1"/>
</dbReference>
<evidence type="ECO:0000256" key="7">
    <source>
        <dbReference type="ARBA" id="ARBA00022982"/>
    </source>
</evidence>
<evidence type="ECO:0000256" key="1">
    <source>
        <dbReference type="ARBA" id="ARBA00004651"/>
    </source>
</evidence>
<feature type="compositionally biased region" description="Basic and acidic residues" evidence="14">
    <location>
        <begin position="837"/>
        <end position="854"/>
    </location>
</feature>
<feature type="compositionally biased region" description="Polar residues" evidence="14">
    <location>
        <begin position="434"/>
        <end position="454"/>
    </location>
</feature>
<dbReference type="InterPro" id="IPR017927">
    <property type="entry name" value="FAD-bd_FR_type"/>
</dbReference>
<reference evidence="17 18" key="1">
    <citation type="submission" date="2024-01" db="EMBL/GenBank/DDBJ databases">
        <title>Comparative genomics of Cryptococcus and Kwoniella reveals pathogenesis evolution and contrasting modes of karyotype evolution via chromosome fusion or intercentromeric recombination.</title>
        <authorList>
            <person name="Coelho M.A."/>
            <person name="David-Palma M."/>
            <person name="Shea T."/>
            <person name="Bowers K."/>
            <person name="McGinley-Smith S."/>
            <person name="Mohammad A.W."/>
            <person name="Gnirke A."/>
            <person name="Yurkov A.M."/>
            <person name="Nowrousian M."/>
            <person name="Sun S."/>
            <person name="Cuomo C.A."/>
            <person name="Heitman J."/>
        </authorList>
    </citation>
    <scope>NUCLEOTIDE SEQUENCE [LARGE SCALE GENOMIC DNA]</scope>
    <source>
        <strain evidence="17">CBS 11374</strain>
    </source>
</reference>
<dbReference type="GeneID" id="87959208"/>
<dbReference type="EMBL" id="CP141890">
    <property type="protein sequence ID" value="WRT70084.1"/>
    <property type="molecule type" value="Genomic_DNA"/>
</dbReference>
<feature type="transmembrane region" description="Helical" evidence="15">
    <location>
        <begin position="125"/>
        <end position="147"/>
    </location>
</feature>
<keyword evidence="8 15" id="KW-1133">Transmembrane helix</keyword>
<feature type="region of interest" description="Disordered" evidence="14">
    <location>
        <begin position="907"/>
        <end position="930"/>
    </location>
</feature>
<evidence type="ECO:0000256" key="6">
    <source>
        <dbReference type="ARBA" id="ARBA00022692"/>
    </source>
</evidence>
<dbReference type="PROSITE" id="PS51384">
    <property type="entry name" value="FAD_FR"/>
    <property type="match status" value="1"/>
</dbReference>
<evidence type="ECO:0000256" key="11">
    <source>
        <dbReference type="ARBA" id="ARBA00023136"/>
    </source>
</evidence>
<dbReference type="InterPro" id="IPR013121">
    <property type="entry name" value="Fe_red_NAD-bd_6"/>
</dbReference>
<comment type="similarity">
    <text evidence="2">Belongs to the ferric reductase (FRE) family.</text>
</comment>
<comment type="subcellular location">
    <subcellularLocation>
        <location evidence="1">Cell membrane</location>
        <topology evidence="1">Multi-pass membrane protein</topology>
    </subcellularLocation>
</comment>
<keyword evidence="7" id="KW-0249">Electron transport</keyword>
<evidence type="ECO:0000256" key="15">
    <source>
        <dbReference type="SAM" id="Phobius"/>
    </source>
</evidence>
<dbReference type="Proteomes" id="UP001329825">
    <property type="component" value="Chromosome 10"/>
</dbReference>
<keyword evidence="5" id="KW-1003">Cell membrane</keyword>
<name>A0ABZ1D9X9_9TREE</name>
<keyword evidence="9" id="KW-0560">Oxidoreductase</keyword>
<organism evidence="17 18">
    <name type="scientific">Kwoniella shivajii</name>
    <dbReference type="NCBI Taxonomy" id="564305"/>
    <lineage>
        <taxon>Eukaryota</taxon>
        <taxon>Fungi</taxon>
        <taxon>Dikarya</taxon>
        <taxon>Basidiomycota</taxon>
        <taxon>Agaricomycotina</taxon>
        <taxon>Tremellomycetes</taxon>
        <taxon>Tremellales</taxon>
        <taxon>Cryptococcaceae</taxon>
        <taxon>Kwoniella</taxon>
    </lineage>
</organism>
<feature type="compositionally biased region" description="Polar residues" evidence="14">
    <location>
        <begin position="786"/>
        <end position="812"/>
    </location>
</feature>
<dbReference type="InterPro" id="IPR051410">
    <property type="entry name" value="Ferric/Cupric_Reductase"/>
</dbReference>
<feature type="region of interest" description="Disordered" evidence="14">
    <location>
        <begin position="679"/>
        <end position="730"/>
    </location>
</feature>
<feature type="compositionally biased region" description="Polar residues" evidence="14">
    <location>
        <begin position="380"/>
        <end position="395"/>
    </location>
</feature>
<feature type="domain" description="FAD-binding FR-type" evidence="16">
    <location>
        <begin position="464"/>
        <end position="579"/>
    </location>
</feature>
<sequence length="1058" mass="117269">MTVTGVLSADVAQGTYVPPFKYVTSYAQSPEVTGSVNPTVTASSNAAYATAYLQAHMMSWPSYRYAYLLWFVLIALAGVYALSHHLRLSGGSVGAAFKKWGIRRKPVGRRKSGGARGMALPSNSALMSIGIITIISCVLVVIGSDYIKPSSSTFNFSSSFRKRASSIPYSISKSWWTSGSRFGFTAFALMPLTVLFALKAPPIAIFALRAFTHIYSDKLALFHRATAWIVWGFTTIHVALWTVQLFQDQQKGRAVWFLIWNSYRFIFGCVAYAAMTAVMVLSLKPVRKNSYEVSSQTIRSVAEWSSSSISPMSPVLFSPSFVRLAKINGMFGKKRGSYDALAGKPYKDSTQTYGMQDLKRSSDYEKPYTDKTLPQPPPQQDQSYETNDFGRTTNRGYYDEGSLQPLGAYESRYDPPIHQRSESTATMLPMPRSDSATSMHLPRSSSMTTMGNPSQTPALPSFIPVPIPVGYAQAQLLPSRTVRLTINVPRPFKWSPGQSVLLYLPEISRFQSHPFTITNNDSNEIILLVKARKGLTKQLFDLVRTRSLAAMGINNVADKRVSLRSMQSTNNATGLQVPPIFLKAWVDGPMGSSGRVKWKNYSTVLIICGGSGVSFGASICEYICRRMKNSLGKTQRVRFCWVVREYAEIAWIAGQLRRCQDMVDPTRFEISIFVTNSHQPRNNDELAPPRPGFAQGTAHQRRGSTDSVTSQMSIDGDPNQPMDYDDTVDGHLSSNYADIIDLTNYEDEEDVNDPAENQLSQTLNKQGKVLRAKSRKAQRRTRGSIEPSNSPLYPPNRNQQQTAYDNPHSRFSASYDDPPRQLSAYDDYSQRLSSSSYDEHNPPKRPSAYEDRFSGHSQASSLHAPQPHPASAPMLANSSSNHQLNYDRRQSYRSYADSTYDQYNPFGGGGGYSMGPSPSPSIMNFDDGASTAGESVRDLLSRASRTQSMVLLEEFSSSSHDPNHTKAISSDGGLWIDESDYAAMKILTEKAKNGKPKLSSVIEEEVVQAKGNMIVATCGPVTLNTVIRNLVSKHISPSKIRRGDERGQIDIYTEDYEA</sequence>
<feature type="region of interest" description="Disordered" evidence="14">
    <location>
        <begin position="762"/>
        <end position="879"/>
    </location>
</feature>
<feature type="transmembrane region" description="Helical" evidence="15">
    <location>
        <begin position="65"/>
        <end position="82"/>
    </location>
</feature>
<dbReference type="InterPro" id="IPR013130">
    <property type="entry name" value="Fe3_Rdtase_TM_dom"/>
</dbReference>
<dbReference type="Gene3D" id="3.40.50.80">
    <property type="entry name" value="Nucleotide-binding domain of ferredoxin-NADP reductase (FNR) module"/>
    <property type="match status" value="1"/>
</dbReference>
<evidence type="ECO:0000313" key="17">
    <source>
        <dbReference type="EMBL" id="WRT70084.1"/>
    </source>
</evidence>
<comment type="catalytic activity">
    <reaction evidence="13">
        <text>2 a Fe(II)-siderophore + NADP(+) + H(+) = 2 a Fe(III)-siderophore + NADPH</text>
        <dbReference type="Rhea" id="RHEA:28795"/>
        <dbReference type="Rhea" id="RHEA-COMP:11342"/>
        <dbReference type="Rhea" id="RHEA-COMP:11344"/>
        <dbReference type="ChEBI" id="CHEBI:15378"/>
        <dbReference type="ChEBI" id="CHEBI:29033"/>
        <dbReference type="ChEBI" id="CHEBI:29034"/>
        <dbReference type="ChEBI" id="CHEBI:57783"/>
        <dbReference type="ChEBI" id="CHEBI:58349"/>
        <dbReference type="EC" id="1.16.1.9"/>
    </reaction>
</comment>
<dbReference type="RefSeq" id="XP_062794823.1">
    <property type="nucleotide sequence ID" value="XM_062938772.1"/>
</dbReference>
<feature type="transmembrane region" description="Helical" evidence="15">
    <location>
        <begin position="182"/>
        <end position="208"/>
    </location>
</feature>
<keyword evidence="18" id="KW-1185">Reference proteome</keyword>
<evidence type="ECO:0000256" key="9">
    <source>
        <dbReference type="ARBA" id="ARBA00023002"/>
    </source>
</evidence>
<dbReference type="CDD" id="cd06186">
    <property type="entry name" value="NOX_Duox_like_FAD_NADP"/>
    <property type="match status" value="1"/>
</dbReference>
<evidence type="ECO:0000313" key="18">
    <source>
        <dbReference type="Proteomes" id="UP001329825"/>
    </source>
</evidence>
<evidence type="ECO:0000256" key="10">
    <source>
        <dbReference type="ARBA" id="ARBA00023065"/>
    </source>
</evidence>
<feature type="region of interest" description="Disordered" evidence="14">
    <location>
        <begin position="365"/>
        <end position="454"/>
    </location>
</feature>
<dbReference type="SUPFAM" id="SSF63380">
    <property type="entry name" value="Riboflavin synthase domain-like"/>
    <property type="match status" value="1"/>
</dbReference>
<evidence type="ECO:0000256" key="3">
    <source>
        <dbReference type="ARBA" id="ARBA00012668"/>
    </source>
</evidence>
<dbReference type="EC" id="1.16.1.9" evidence="3"/>
<evidence type="ECO:0000256" key="13">
    <source>
        <dbReference type="ARBA" id="ARBA00048483"/>
    </source>
</evidence>
<evidence type="ECO:0000256" key="2">
    <source>
        <dbReference type="ARBA" id="ARBA00006278"/>
    </source>
</evidence>
<proteinExistence type="inferred from homology"/>
<keyword evidence="11 15" id="KW-0472">Membrane</keyword>
<dbReference type="InterPro" id="IPR039261">
    <property type="entry name" value="FNR_nucleotide-bd"/>
</dbReference>
<evidence type="ECO:0000256" key="5">
    <source>
        <dbReference type="ARBA" id="ARBA00022475"/>
    </source>
</evidence>
<keyword evidence="10" id="KW-0406">Ion transport</keyword>
<feature type="compositionally biased region" description="Basic and acidic residues" evidence="14">
    <location>
        <begin position="411"/>
        <end position="421"/>
    </location>
</feature>
<protein>
    <recommendedName>
        <fullName evidence="3">ferric-chelate reductase (NADPH)</fullName>
        <ecNumber evidence="3">1.16.1.9</ecNumber>
    </recommendedName>
</protein>
<evidence type="ECO:0000259" key="16">
    <source>
        <dbReference type="PROSITE" id="PS51384"/>
    </source>
</evidence>
<gene>
    <name evidence="17" type="ORF">IL334_007078</name>
</gene>
<keyword evidence="12" id="KW-0325">Glycoprotein</keyword>
<dbReference type="InterPro" id="IPR017938">
    <property type="entry name" value="Riboflavin_synthase-like_b-brl"/>
</dbReference>
<evidence type="ECO:0000256" key="12">
    <source>
        <dbReference type="ARBA" id="ARBA00023180"/>
    </source>
</evidence>
<keyword evidence="6 15" id="KW-0812">Transmembrane</keyword>
<evidence type="ECO:0000256" key="8">
    <source>
        <dbReference type="ARBA" id="ARBA00022989"/>
    </source>
</evidence>